<protein>
    <submittedName>
        <fullName evidence="3">ATP-binding protein</fullName>
    </submittedName>
</protein>
<organism evidence="3 4">
    <name type="scientific">Streptomyces marianii</name>
    <dbReference type="NCBI Taxonomy" id="1817406"/>
    <lineage>
        <taxon>Bacteria</taxon>
        <taxon>Bacillati</taxon>
        <taxon>Actinomycetota</taxon>
        <taxon>Actinomycetes</taxon>
        <taxon>Kitasatosporales</taxon>
        <taxon>Streptomycetaceae</taxon>
        <taxon>Streptomyces</taxon>
    </lineage>
</organism>
<evidence type="ECO:0000256" key="1">
    <source>
        <dbReference type="SAM" id="MobiDB-lite"/>
    </source>
</evidence>
<accession>A0A5R9DYP3</accession>
<keyword evidence="4" id="KW-1185">Reference proteome</keyword>
<dbReference type="RefSeq" id="WP_138051914.1">
    <property type="nucleotide sequence ID" value="NZ_VAWE01000001.1"/>
</dbReference>
<dbReference type="Proteomes" id="UP000305921">
    <property type="component" value="Unassembled WGS sequence"/>
</dbReference>
<feature type="domain" description="ORC1/DEAH AAA+ ATPase" evidence="2">
    <location>
        <begin position="58"/>
        <end position="202"/>
    </location>
</feature>
<dbReference type="Pfam" id="PF13401">
    <property type="entry name" value="AAA_22"/>
    <property type="match status" value="1"/>
</dbReference>
<dbReference type="GO" id="GO:0005524">
    <property type="term" value="F:ATP binding"/>
    <property type="evidence" value="ECO:0007669"/>
    <property type="project" value="UniProtKB-KW"/>
</dbReference>
<name>A0A5R9DYP3_9ACTN</name>
<dbReference type="EMBL" id="VAWE01000001">
    <property type="protein sequence ID" value="TLQ42506.1"/>
    <property type="molecule type" value="Genomic_DNA"/>
</dbReference>
<sequence>MVAASMGVNAAEPDGPLDLITNPYAGYGSPVAGPEFVGRTTAISSIRNRTFTSLETASVSIVGPPRVGKSSLARHVHDQLATGRSVRGLTFVPVWITVSGCDSEQSLFRELAYAVQTWMSDRDLHADRLEPLYESLSAVVSWDDMRMRLRTYMRRLRRLQYQVVAVLDEFDAARNVFRRPEPYEFLRALAYEPDVRVALITTSRRGLAEIVVRSTPELSTFPQIFGLPVTLGCFDTRELTALIARSPHIGPDLRQPLLTWLGREAGGQPFLASALLSVLHDRWAIHGVPPPAELPHHLGEAVATCSDLTVRHHEHMLELLRDEDRLKTLLEVLFGPQVNAQPQDAERLAREGIIRPTADGWEGFSENFQEYLGLLERRSDDWSLWQLTETRLRAGLTTALRAAYGDLWLVKLRECQKRLIEKCESRQERVQRGFRELAPDESPLDYAYPQDLLAIIMMHWEQLRPALGHSKDGWQERLELIARVRTPMAHNRRSGTSPLLMERFREYCQDVLRWLPQPTDREPSSASSGLRRAPVGDVDAGPVDQSAVDAGIQP</sequence>
<evidence type="ECO:0000313" key="3">
    <source>
        <dbReference type="EMBL" id="TLQ42506.1"/>
    </source>
</evidence>
<dbReference type="SUPFAM" id="SSF52540">
    <property type="entry name" value="P-loop containing nucleoside triphosphate hydrolases"/>
    <property type="match status" value="1"/>
</dbReference>
<evidence type="ECO:0000259" key="2">
    <source>
        <dbReference type="Pfam" id="PF13401"/>
    </source>
</evidence>
<reference evidence="3 4" key="1">
    <citation type="submission" date="2019-05" db="EMBL/GenBank/DDBJ databases">
        <title>Streptomyces marianii sp. nov., a novel marine actinomycete from southern coast of India.</title>
        <authorList>
            <person name="Iniyan A.M."/>
            <person name="Wink J."/>
            <person name="Ramprasad E."/>
            <person name="Ramana C.V."/>
            <person name="Bunk B."/>
            <person name="Sproer C."/>
            <person name="Joseph F.-J.R.S."/>
            <person name="Vincent S.G.P."/>
        </authorList>
    </citation>
    <scope>NUCLEOTIDE SEQUENCE [LARGE SCALE GENOMIC DNA]</scope>
    <source>
        <strain evidence="3 4">ICN19</strain>
    </source>
</reference>
<evidence type="ECO:0000313" key="4">
    <source>
        <dbReference type="Proteomes" id="UP000305921"/>
    </source>
</evidence>
<dbReference type="Gene3D" id="3.40.50.300">
    <property type="entry name" value="P-loop containing nucleotide triphosphate hydrolases"/>
    <property type="match status" value="1"/>
</dbReference>
<comment type="caution">
    <text evidence="3">The sequence shown here is derived from an EMBL/GenBank/DDBJ whole genome shotgun (WGS) entry which is preliminary data.</text>
</comment>
<dbReference type="GO" id="GO:0016887">
    <property type="term" value="F:ATP hydrolysis activity"/>
    <property type="evidence" value="ECO:0007669"/>
    <property type="project" value="InterPro"/>
</dbReference>
<proteinExistence type="predicted"/>
<keyword evidence="3" id="KW-0067">ATP-binding</keyword>
<keyword evidence="3" id="KW-0547">Nucleotide-binding</keyword>
<feature type="region of interest" description="Disordered" evidence="1">
    <location>
        <begin position="516"/>
        <end position="554"/>
    </location>
</feature>
<dbReference type="AlphaFoldDB" id="A0A5R9DYP3"/>
<gene>
    <name evidence="3" type="ORF">FEF34_04175</name>
</gene>
<dbReference type="InterPro" id="IPR049945">
    <property type="entry name" value="AAA_22"/>
</dbReference>
<dbReference type="InterPro" id="IPR027417">
    <property type="entry name" value="P-loop_NTPase"/>
</dbReference>
<dbReference type="OrthoDB" id="3913381at2"/>